<dbReference type="AlphaFoldDB" id="A0AAV4GRD9"/>
<dbReference type="PANTHER" id="PTHR31503:SF10">
    <property type="entry name" value="VNX1 PROTEIN"/>
    <property type="match status" value="1"/>
</dbReference>
<feature type="region of interest" description="Disordered" evidence="2">
    <location>
        <begin position="217"/>
        <end position="244"/>
    </location>
</feature>
<keyword evidence="3" id="KW-0812">Transmembrane</keyword>
<keyword evidence="1" id="KW-0813">Transport</keyword>
<keyword evidence="1" id="KW-0406">Ion transport</keyword>
<keyword evidence="3" id="KW-1133">Transmembrane helix</keyword>
<evidence type="ECO:0000259" key="4">
    <source>
        <dbReference type="Pfam" id="PF03733"/>
    </source>
</evidence>
<dbReference type="GO" id="GO:0015369">
    <property type="term" value="F:calcium:proton antiporter activity"/>
    <property type="evidence" value="ECO:0007669"/>
    <property type="project" value="TreeGrafter"/>
</dbReference>
<dbReference type="GO" id="GO:0016020">
    <property type="term" value="C:membrane"/>
    <property type="evidence" value="ECO:0007669"/>
    <property type="project" value="InterPro"/>
</dbReference>
<sequence length="399" mass="44309">MNLNRETVFSEMDDLPEPSPAIRRPSSLRATSPGRTSSGAASDHDGPEETSMPTVIIIEDGLERRRTPLNNARSRRDTMLKSSTDAEMDFEKSAVYIAENSIEAARISNNYKFGLKKWKSHVTSRPLVSRSEIVQDLYADIDSVKEIKVSTVRPFNILYALLYGWWLALVYAIIGALMYVTVIGASYGGFCWRMARYFIWPFGKYVHQIHPTGPTPTMAHNSSGTVNGQLNDPSNRRADPTAGTSSLVMEGESEPLLYKNDNSNRATESKAFCYGFWKRPSSYPWILFGLIPLSIIHAVIFAISWFFVISIPTAKKCVLSVLAIIPLTYYIGMAITSISAQSSFAVGAILNATFGSMVEVILFIIMLKKGKDSGQECYQELVKSSLTGTAVEQLLFFNP</sequence>
<comment type="caution">
    <text evidence="5">The sequence shown here is derived from an EMBL/GenBank/DDBJ whole genome shotgun (WGS) entry which is preliminary data.</text>
</comment>
<feature type="compositionally biased region" description="Polar residues" evidence="2">
    <location>
        <begin position="218"/>
        <end position="233"/>
    </location>
</feature>
<dbReference type="EMBL" id="BMAT01012213">
    <property type="protein sequence ID" value="GFR88129.1"/>
    <property type="molecule type" value="Genomic_DNA"/>
</dbReference>
<evidence type="ECO:0000256" key="1">
    <source>
        <dbReference type="ARBA" id="ARBA00023065"/>
    </source>
</evidence>
<reference evidence="5 6" key="1">
    <citation type="journal article" date="2021" name="Elife">
        <title>Chloroplast acquisition without the gene transfer in kleptoplastic sea slugs, Plakobranchus ocellatus.</title>
        <authorList>
            <person name="Maeda T."/>
            <person name="Takahashi S."/>
            <person name="Yoshida T."/>
            <person name="Shimamura S."/>
            <person name="Takaki Y."/>
            <person name="Nagai Y."/>
            <person name="Toyoda A."/>
            <person name="Suzuki Y."/>
            <person name="Arimoto A."/>
            <person name="Ishii H."/>
            <person name="Satoh N."/>
            <person name="Nishiyama T."/>
            <person name="Hasebe M."/>
            <person name="Maruyama T."/>
            <person name="Minagawa J."/>
            <person name="Obokata J."/>
            <person name="Shigenobu S."/>
        </authorList>
    </citation>
    <scope>NUCLEOTIDE SEQUENCE [LARGE SCALE GENOMIC DNA]</scope>
</reference>
<feature type="transmembrane region" description="Helical" evidence="3">
    <location>
        <begin position="157"/>
        <end position="180"/>
    </location>
</feature>
<feature type="transmembrane region" description="Helical" evidence="3">
    <location>
        <begin position="317"/>
        <end position="338"/>
    </location>
</feature>
<dbReference type="Proteomes" id="UP000762676">
    <property type="component" value="Unassembled WGS sequence"/>
</dbReference>
<dbReference type="GO" id="GO:0012505">
    <property type="term" value="C:endomembrane system"/>
    <property type="evidence" value="ECO:0007669"/>
    <property type="project" value="TreeGrafter"/>
</dbReference>
<accession>A0AAV4GRD9</accession>
<protein>
    <submittedName>
        <fullName evidence="5">Low affinity vacuolar monovalent cation/H(+) antiporter</fullName>
    </submittedName>
</protein>
<feature type="region of interest" description="Disordered" evidence="2">
    <location>
        <begin position="1"/>
        <end position="55"/>
    </location>
</feature>
<organism evidence="5 6">
    <name type="scientific">Elysia marginata</name>
    <dbReference type="NCBI Taxonomy" id="1093978"/>
    <lineage>
        <taxon>Eukaryota</taxon>
        <taxon>Metazoa</taxon>
        <taxon>Spiralia</taxon>
        <taxon>Lophotrochozoa</taxon>
        <taxon>Mollusca</taxon>
        <taxon>Gastropoda</taxon>
        <taxon>Heterobranchia</taxon>
        <taxon>Euthyneura</taxon>
        <taxon>Panpulmonata</taxon>
        <taxon>Sacoglossa</taxon>
        <taxon>Placobranchoidea</taxon>
        <taxon>Plakobranchidae</taxon>
        <taxon>Elysia</taxon>
    </lineage>
</organism>
<dbReference type="PANTHER" id="PTHR31503">
    <property type="entry name" value="VACUOLAR CALCIUM ION TRANSPORTER"/>
    <property type="match status" value="1"/>
</dbReference>
<dbReference type="InterPro" id="IPR005185">
    <property type="entry name" value="YccF"/>
</dbReference>
<feature type="transmembrane region" description="Helical" evidence="3">
    <location>
        <begin position="285"/>
        <end position="308"/>
    </location>
</feature>
<proteinExistence type="predicted"/>
<keyword evidence="6" id="KW-1185">Reference proteome</keyword>
<dbReference type="GO" id="GO:0006874">
    <property type="term" value="P:intracellular calcium ion homeostasis"/>
    <property type="evidence" value="ECO:0007669"/>
    <property type="project" value="TreeGrafter"/>
</dbReference>
<evidence type="ECO:0000256" key="2">
    <source>
        <dbReference type="SAM" id="MobiDB-lite"/>
    </source>
</evidence>
<gene>
    <name evidence="5" type="ORF">ElyMa_006092900</name>
</gene>
<evidence type="ECO:0000313" key="5">
    <source>
        <dbReference type="EMBL" id="GFR88129.1"/>
    </source>
</evidence>
<dbReference type="InterPro" id="IPR004713">
    <property type="entry name" value="CaH_exchang"/>
</dbReference>
<dbReference type="Pfam" id="PF03733">
    <property type="entry name" value="YccF"/>
    <property type="match status" value="1"/>
</dbReference>
<evidence type="ECO:0000313" key="6">
    <source>
        <dbReference type="Proteomes" id="UP000762676"/>
    </source>
</evidence>
<feature type="domain" description="Inner membrane component" evidence="4">
    <location>
        <begin position="155"/>
        <end position="204"/>
    </location>
</feature>
<feature type="transmembrane region" description="Helical" evidence="3">
    <location>
        <begin position="344"/>
        <end position="365"/>
    </location>
</feature>
<evidence type="ECO:0000256" key="3">
    <source>
        <dbReference type="SAM" id="Phobius"/>
    </source>
</evidence>
<name>A0AAV4GRD9_9GAST</name>
<feature type="compositionally biased region" description="Polar residues" evidence="2">
    <location>
        <begin position="28"/>
        <end position="40"/>
    </location>
</feature>
<keyword evidence="3" id="KW-0472">Membrane</keyword>